<protein>
    <recommendedName>
        <fullName evidence="5">Domain of unknown function DX domain-containing protein</fullName>
    </recommendedName>
</protein>
<accession>A0A9P1N6C3</accession>
<dbReference type="PROSITE" id="PS51257">
    <property type="entry name" value="PROKAR_LIPOPROTEIN"/>
    <property type="match status" value="1"/>
</dbReference>
<reference evidence="3" key="1">
    <citation type="submission" date="2022-11" db="EMBL/GenBank/DDBJ databases">
        <authorList>
            <person name="Kikuchi T."/>
        </authorList>
    </citation>
    <scope>NUCLEOTIDE SEQUENCE</scope>
    <source>
        <strain evidence="3">PS1010</strain>
    </source>
</reference>
<gene>
    <name evidence="3" type="ORF">CAMP_LOCUS12273</name>
</gene>
<dbReference type="AlphaFoldDB" id="A0A9P1N6C3"/>
<name>A0A9P1N6C3_9PELO</name>
<organism evidence="3 4">
    <name type="scientific">Caenorhabditis angaria</name>
    <dbReference type="NCBI Taxonomy" id="860376"/>
    <lineage>
        <taxon>Eukaryota</taxon>
        <taxon>Metazoa</taxon>
        <taxon>Ecdysozoa</taxon>
        <taxon>Nematoda</taxon>
        <taxon>Chromadorea</taxon>
        <taxon>Rhabditida</taxon>
        <taxon>Rhabditina</taxon>
        <taxon>Rhabditomorpha</taxon>
        <taxon>Rhabditoidea</taxon>
        <taxon>Rhabditidae</taxon>
        <taxon>Peloderinae</taxon>
        <taxon>Caenorhabditis</taxon>
    </lineage>
</organism>
<keyword evidence="4" id="KW-1185">Reference proteome</keyword>
<feature type="chain" id="PRO_5040346338" description="Domain of unknown function DX domain-containing protein" evidence="2">
    <location>
        <begin position="20"/>
        <end position="186"/>
    </location>
</feature>
<sequence length="186" mass="20205">MKAAIFWAILIVCPNLVHPSVLSSCPLSHIEPDEQPVCTGSESACKTDFEDGQCLQTGAAGFRCCPEEGRASDFKSNQKCNSSVPLLWDGLYCKKGYVYHVGIKHLKANKDSSKDCKLNSDCGEGSYCVGHEVVDGELVRKCYLIDVTEGQVILFIIIGVVVLVVIIAIIAIIITCCCCKRKKNGN</sequence>
<evidence type="ECO:0000313" key="4">
    <source>
        <dbReference type="Proteomes" id="UP001152747"/>
    </source>
</evidence>
<evidence type="ECO:0008006" key="5">
    <source>
        <dbReference type="Google" id="ProtNLM"/>
    </source>
</evidence>
<evidence type="ECO:0000313" key="3">
    <source>
        <dbReference type="EMBL" id="CAI5449636.1"/>
    </source>
</evidence>
<evidence type="ECO:0000256" key="2">
    <source>
        <dbReference type="SAM" id="SignalP"/>
    </source>
</evidence>
<dbReference type="EMBL" id="CANHGI010000004">
    <property type="protein sequence ID" value="CAI5449636.1"/>
    <property type="molecule type" value="Genomic_DNA"/>
</dbReference>
<keyword evidence="1" id="KW-0472">Membrane</keyword>
<comment type="caution">
    <text evidence="3">The sequence shown here is derived from an EMBL/GenBank/DDBJ whole genome shotgun (WGS) entry which is preliminary data.</text>
</comment>
<evidence type="ECO:0000256" key="1">
    <source>
        <dbReference type="SAM" id="Phobius"/>
    </source>
</evidence>
<feature type="signal peptide" evidence="2">
    <location>
        <begin position="1"/>
        <end position="19"/>
    </location>
</feature>
<keyword evidence="1" id="KW-0812">Transmembrane</keyword>
<feature type="transmembrane region" description="Helical" evidence="1">
    <location>
        <begin position="152"/>
        <end position="179"/>
    </location>
</feature>
<proteinExistence type="predicted"/>
<keyword evidence="2" id="KW-0732">Signal</keyword>
<keyword evidence="1" id="KW-1133">Transmembrane helix</keyword>
<dbReference type="Proteomes" id="UP001152747">
    <property type="component" value="Unassembled WGS sequence"/>
</dbReference>